<name>A0AAE3DLE2_9FIRM</name>
<evidence type="ECO:0000256" key="1">
    <source>
        <dbReference type="SAM" id="MobiDB-lite"/>
    </source>
</evidence>
<dbReference type="RefSeq" id="WP_308451393.1">
    <property type="nucleotide sequence ID" value="NZ_JAJEPU010000021.1"/>
</dbReference>
<dbReference type="Gene3D" id="3.60.40.10">
    <property type="entry name" value="PPM-type phosphatase domain"/>
    <property type="match status" value="1"/>
</dbReference>
<feature type="compositionally biased region" description="Basic and acidic residues" evidence="1">
    <location>
        <begin position="34"/>
        <end position="66"/>
    </location>
</feature>
<dbReference type="SMART" id="SM00332">
    <property type="entry name" value="PP2Cc"/>
    <property type="match status" value="1"/>
</dbReference>
<organism evidence="3 4">
    <name type="scientific">Brotaphodocola catenula</name>
    <dbReference type="NCBI Taxonomy" id="2885361"/>
    <lineage>
        <taxon>Bacteria</taxon>
        <taxon>Bacillati</taxon>
        <taxon>Bacillota</taxon>
        <taxon>Clostridia</taxon>
        <taxon>Lachnospirales</taxon>
        <taxon>Lachnospiraceae</taxon>
        <taxon>Brotaphodocola</taxon>
    </lineage>
</organism>
<gene>
    <name evidence="3" type="ORF">LKD32_08555</name>
</gene>
<accession>A0AAE3DLE2</accession>
<dbReference type="EMBL" id="JAJEPU010000021">
    <property type="protein sequence ID" value="MCC2164928.1"/>
    <property type="molecule type" value="Genomic_DNA"/>
</dbReference>
<dbReference type="InterPro" id="IPR001932">
    <property type="entry name" value="PPM-type_phosphatase-like_dom"/>
</dbReference>
<dbReference type="AlphaFoldDB" id="A0AAE3DLE2"/>
<reference evidence="3" key="1">
    <citation type="submission" date="2021-10" db="EMBL/GenBank/DDBJ databases">
        <title>Anaerobic single-cell dispensing facilitates the cultivation of human gut bacteria.</title>
        <authorList>
            <person name="Afrizal A."/>
        </authorList>
    </citation>
    <scope>NUCLEOTIDE SEQUENCE</scope>
    <source>
        <strain evidence="3">CLA-AA-H274</strain>
    </source>
</reference>
<proteinExistence type="predicted"/>
<evidence type="ECO:0000313" key="4">
    <source>
        <dbReference type="Proteomes" id="UP001198962"/>
    </source>
</evidence>
<feature type="compositionally biased region" description="Basic and acidic residues" evidence="1">
    <location>
        <begin position="422"/>
        <end position="457"/>
    </location>
</feature>
<feature type="region of interest" description="Disordered" evidence="1">
    <location>
        <begin position="401"/>
        <end position="477"/>
    </location>
</feature>
<evidence type="ECO:0000313" key="3">
    <source>
        <dbReference type="EMBL" id="MCC2164928.1"/>
    </source>
</evidence>
<sequence length="564" mass="64088">MEEIKKENDTMETASPKVTDTESEGITADITEDTENHEKGHEEEEKDHKEKNSEADHEKDSKENGETNHTINSKKDNKEDIEKDHEKNSTTDSKQDGETSYEENDETEERLPEIHLPDPTSGYENDISVFCISQQGESHIKNNLPCQDRSGFRWVNKQIVIASIADGVGSCQLSDYGAETAVKSSLDFLEEFLKVEMNQPGFVFDTPSRMKMGLSDAMQYAFDSVEKRAEELEVLSYSLQSTLTLAVYDGTTLYFAHAGDDGIVALDKDGIYAMVTARIKGEEASSVFPLQSKQWTYGKVNNTVGFVMATDGVLDAFVRPESENNRVYYRFIEPVFYTSQTDAESAKSNCNDWDEYLKTEAYRNAVTDDITFVGVVNQKAIQKSQKPVFDDEAWNKQTAEYEKKRRNALYPSQSKKSPSKKNPMDKKTEKRKEGEPRRSSNYNGHREMSEPKSDPGNHPKQSSNYNTNYHANYNERRSNYNEKRFNYNENREMIVNGVKQTFAGVVDISVGLKGAVTEMSGEILSTVEVLSEQTAERIRQSRMQKNQQKLNTDKLDTNKSNTNK</sequence>
<dbReference type="Pfam" id="PF13672">
    <property type="entry name" value="PP2C_2"/>
    <property type="match status" value="1"/>
</dbReference>
<dbReference type="SUPFAM" id="SSF81606">
    <property type="entry name" value="PP2C-like"/>
    <property type="match status" value="1"/>
</dbReference>
<comment type="caution">
    <text evidence="3">The sequence shown here is derived from an EMBL/GenBank/DDBJ whole genome shotgun (WGS) entry which is preliminary data.</text>
</comment>
<dbReference type="Proteomes" id="UP001198962">
    <property type="component" value="Unassembled WGS sequence"/>
</dbReference>
<feature type="region of interest" description="Disordered" evidence="1">
    <location>
        <begin position="538"/>
        <end position="564"/>
    </location>
</feature>
<feature type="compositionally biased region" description="Acidic residues" evidence="1">
    <location>
        <begin position="99"/>
        <end position="108"/>
    </location>
</feature>
<protein>
    <submittedName>
        <fullName evidence="3">Protein phosphatase 2C domain-containing protein</fullName>
    </submittedName>
</protein>
<dbReference type="InterPro" id="IPR036457">
    <property type="entry name" value="PPM-type-like_dom_sf"/>
</dbReference>
<keyword evidence="4" id="KW-1185">Reference proteome</keyword>
<evidence type="ECO:0000259" key="2">
    <source>
        <dbReference type="SMART" id="SM00332"/>
    </source>
</evidence>
<feature type="domain" description="PPM-type phosphatase" evidence="2">
    <location>
        <begin position="118"/>
        <end position="375"/>
    </location>
</feature>
<feature type="compositionally biased region" description="Basic and acidic residues" evidence="1">
    <location>
        <begin position="73"/>
        <end position="97"/>
    </location>
</feature>
<feature type="region of interest" description="Disordered" evidence="1">
    <location>
        <begin position="1"/>
        <end position="122"/>
    </location>
</feature>
<feature type="compositionally biased region" description="Polar residues" evidence="1">
    <location>
        <begin position="459"/>
        <end position="471"/>
    </location>
</feature>
<feature type="compositionally biased region" description="Polar residues" evidence="1">
    <location>
        <begin position="541"/>
        <end position="550"/>
    </location>
</feature>